<protein>
    <submittedName>
        <fullName evidence="1">8d2e955f-5f7b-4b7d-abbf-09c953c28c68</fullName>
    </submittedName>
</protein>
<dbReference type="EMBL" id="OUUZ01000019">
    <property type="protein sequence ID" value="SPQ27460.1"/>
    <property type="molecule type" value="Genomic_DNA"/>
</dbReference>
<organism evidence="1 2">
    <name type="scientific">Thermothielavioides terrestris</name>
    <dbReference type="NCBI Taxonomy" id="2587410"/>
    <lineage>
        <taxon>Eukaryota</taxon>
        <taxon>Fungi</taxon>
        <taxon>Dikarya</taxon>
        <taxon>Ascomycota</taxon>
        <taxon>Pezizomycotina</taxon>
        <taxon>Sordariomycetes</taxon>
        <taxon>Sordariomycetidae</taxon>
        <taxon>Sordariales</taxon>
        <taxon>Chaetomiaceae</taxon>
        <taxon>Thermothielavioides</taxon>
    </lineage>
</organism>
<sequence>MSGKPFETKWDDKSHRILLAVCLDILTENGQVTINKWQKEIEAALKRNGYVSTWDATRGTTGTSPTSSVFELAKVAKMAKWDNIRDDLFEAIIQVMGTINKEQQTEIVNIMRAKGHDMGWNAIRYVVC</sequence>
<gene>
    <name evidence="1" type="ORF">TT172_LOCUS9879</name>
</gene>
<reference evidence="1 2" key="1">
    <citation type="submission" date="2018-04" db="EMBL/GenBank/DDBJ databases">
        <authorList>
            <person name="Huttner S."/>
            <person name="Dainat J."/>
        </authorList>
    </citation>
    <scope>NUCLEOTIDE SEQUENCE [LARGE SCALE GENOMIC DNA]</scope>
</reference>
<proteinExistence type="predicted"/>
<accession>A0A3S4F555</accession>
<dbReference type="AlphaFoldDB" id="A0A3S4F555"/>
<name>A0A3S4F555_9PEZI</name>
<evidence type="ECO:0000313" key="2">
    <source>
        <dbReference type="Proteomes" id="UP000289323"/>
    </source>
</evidence>
<evidence type="ECO:0000313" key="1">
    <source>
        <dbReference type="EMBL" id="SPQ27460.1"/>
    </source>
</evidence>
<dbReference type="Proteomes" id="UP000289323">
    <property type="component" value="Unassembled WGS sequence"/>
</dbReference>